<dbReference type="InterPro" id="IPR013103">
    <property type="entry name" value="RVT_2"/>
</dbReference>
<dbReference type="Pfam" id="PF14223">
    <property type="entry name" value="Retrotran_gag_2"/>
    <property type="match status" value="1"/>
</dbReference>
<dbReference type="Pfam" id="PF03171">
    <property type="entry name" value="2OG-FeII_Oxy"/>
    <property type="match status" value="1"/>
</dbReference>
<keyword evidence="9" id="KW-0560">Oxidoreductase</keyword>
<keyword evidence="4" id="KW-0862">Zinc</keyword>
<proteinExistence type="predicted"/>
<dbReference type="InterPro" id="IPR039537">
    <property type="entry name" value="Retrotran_Ty1/copia-like"/>
</dbReference>
<accession>A0A8T1ZMC5</accession>
<sequence length="1697" mass="194512">MENKTQEEALTINACLDCGFFYVTNHGISEELKNEAFEQSKKFFALPLDEKMKVLKNEKHQGYSPVLSQISDNQIHGDYKESFFIGIEGSKDTPFCRPNIWPNPDVLPGWQATMEKYHQEALRVCKAIARLLALALDLDGDYFDKPEMLGNPLAFMRLLHYEGSIFGIRATYSFVSFKSCTMGDEKKELAEIKKEVAEINSKEIRSSSIRCPMLTNTNYTVWAMRMRVALRVHKVWEAIDPGIEDEEKNNMAMHLLFQSISEALTLQVGELESAKAVWDSIKTRHVGAERVKEARLQTLVAEFDRLKMKESDTIDDFVGKLSEISSNSAALGEVIDETKLVKKFLNSLPRKKYIHIIAALEQVLDLNKTGFEDIVGRLKVYEERIGEVEEEQHEDQNKLMYANMESSQSYHGSYGNNRGRGRGSRPYWRGRGRGRFGAFQGGNFKQNGDKEYLSKITCFRCDKQGHYASECPDRLLKLQETTEKKDDETHEADELMMHEVVFLNEQKVKPKVFETEQDLSNVWYLDNGASNHMSGTRSFFYELDETITGKVRFGDDSRIDIRGKGSIRFVVNNGERKILKNVYFIPDLKSNIVSLGQATETGCEVRMKENRLMLLYRNGQLIVETTRSRNRLYKVVLDVDDIIKCFHLSEISESSKWHARLGHVNFETMKMMINKSLVTGIPKLVIEKETCVSCLLGKQTRQVFPQATSYRASQVLELIHGDLCGPISPPTPAEKRYVFVIIDDYTRYMWTILLKRKGEALEKFKSFKTIVEQETSKSVKVFRTDRGGEFTSHEFQSFCETHGIKRQLTAPYSPQQNGVVERRNRTLLEMTRSLLKHMECPNYLWGEAVRHATYLINRLATRSLNEQTPYELFKGKKPNCEHLRVFGCIGYARTEVIGRKKLDDRSRMLVHLGTEPGTKAYRLMDPTTRRIVISRDVIFDEHKTWKWNETGEDDKEEENFAITFGEFGNKGIRRDFNVIEVEESDKRLQVIGDASGRKTEESREEHESENGNASAPDDIESVDGDEEQEAQPLLRYPTRPRNKPAYLSDYVLLAEIEGERLLLCINEEPWDFNEAKHSKKWIMACEDEIRSIVKNETWDLVDLPIGAKAIGLKWVFKLKRNFDGSINKHKARVVAKGYVQRHGIDFDEVFAPVARIETIRFIISLAASNEWEVHHLDVKTAFLNGELKEEVYVTQPEGFEVKGSEGKVYKLKKALYGLKQAPRAWNEKLNQILKGLHFSKCSKEHSLYRKEEKGLLLVVAVYVDDLLVTGASLKMITEFKREMSSKFEMSDLGKLSYYLGIEVHQHKDGITLSQERYASKILEEAGMSDCNASQSPMDQSVKLSKNKKEGLIDETNYRRTIGCLRYLLHTRPDLSFSVGMLSRYMQEPKESHGTALKQVLRYLKGTLSHGLVFERSNGAGLVGYSDSSHNVDEDDGKSTTGHVFYFNGCPITWCSQKQETVALSSCEAEFMAATEAAKQAIWLQELFAEVIGRECESVTIRVDNKSAIALTKNPVFHGRSKHIHRRYHFIRECVENGQVEVEHVPGEEQKADILTKALGRIKFKEMRGLIGVKDVKEEEFKLKGENVVICKDRDVKPRMWEYIPSIKGAYIVNIGDLLERWSNGIFKSTLHRVLGNGQDRYSIAFFLQPSHDCIVECLPTCQSENNPPKYPAIKCSTYLTQRHQDSQVDLSIYKKQT</sequence>
<dbReference type="InterPro" id="IPR025724">
    <property type="entry name" value="GAG-pre-integrase_dom"/>
</dbReference>
<feature type="coiled-coil region" evidence="5">
    <location>
        <begin position="371"/>
        <end position="398"/>
    </location>
</feature>
<comment type="caution">
    <text evidence="9">The sequence shown here is derived from an EMBL/GenBank/DDBJ whole genome shotgun (WGS) entry which is preliminary data.</text>
</comment>
<feature type="domain" description="CCHC-type" evidence="7">
    <location>
        <begin position="458"/>
        <end position="473"/>
    </location>
</feature>
<dbReference type="InterPro" id="IPR057670">
    <property type="entry name" value="SH3_retrovirus"/>
</dbReference>
<dbReference type="InterPro" id="IPR054722">
    <property type="entry name" value="PolX-like_BBD"/>
</dbReference>
<evidence type="ECO:0000313" key="9">
    <source>
        <dbReference type="EMBL" id="KAG7559878.1"/>
    </source>
</evidence>
<evidence type="ECO:0000256" key="4">
    <source>
        <dbReference type="PROSITE-ProRule" id="PRU00047"/>
    </source>
</evidence>
<dbReference type="GO" id="GO:0008270">
    <property type="term" value="F:zinc ion binding"/>
    <property type="evidence" value="ECO:0007669"/>
    <property type="project" value="UniProtKB-KW"/>
</dbReference>
<dbReference type="SMART" id="SM00343">
    <property type="entry name" value="ZnF_C2HC"/>
    <property type="match status" value="1"/>
</dbReference>
<dbReference type="Pfam" id="PF25597">
    <property type="entry name" value="SH3_retrovirus"/>
    <property type="match status" value="1"/>
</dbReference>
<dbReference type="GO" id="GO:0008233">
    <property type="term" value="F:peptidase activity"/>
    <property type="evidence" value="ECO:0007669"/>
    <property type="project" value="UniProtKB-KW"/>
</dbReference>
<feature type="compositionally biased region" description="Basic and acidic residues" evidence="6">
    <location>
        <begin position="995"/>
        <end position="1009"/>
    </location>
</feature>
<dbReference type="GO" id="GO:0003676">
    <property type="term" value="F:nucleic acid binding"/>
    <property type="evidence" value="ECO:0007669"/>
    <property type="project" value="InterPro"/>
</dbReference>
<dbReference type="InterPro" id="IPR026992">
    <property type="entry name" value="DIOX_N"/>
</dbReference>
<evidence type="ECO:0000259" key="8">
    <source>
        <dbReference type="PROSITE" id="PS50994"/>
    </source>
</evidence>
<evidence type="ECO:0000256" key="6">
    <source>
        <dbReference type="SAM" id="MobiDB-lite"/>
    </source>
</evidence>
<reference evidence="9 10" key="1">
    <citation type="submission" date="2020-12" db="EMBL/GenBank/DDBJ databases">
        <title>Concerted genomic and epigenomic changes stabilize Arabidopsis allopolyploids.</title>
        <authorList>
            <person name="Chen Z."/>
        </authorList>
    </citation>
    <scope>NUCLEOTIDE SEQUENCE [LARGE SCALE GENOMIC DNA]</scope>
    <source>
        <strain evidence="9">Allo738</strain>
        <tissue evidence="9">Leaf</tissue>
    </source>
</reference>
<organism evidence="9 10">
    <name type="scientific">Arabidopsis thaliana x Arabidopsis arenosa</name>
    <dbReference type="NCBI Taxonomy" id="1240361"/>
    <lineage>
        <taxon>Eukaryota</taxon>
        <taxon>Viridiplantae</taxon>
        <taxon>Streptophyta</taxon>
        <taxon>Embryophyta</taxon>
        <taxon>Tracheophyta</taxon>
        <taxon>Spermatophyta</taxon>
        <taxon>Magnoliopsida</taxon>
        <taxon>eudicotyledons</taxon>
        <taxon>Gunneridae</taxon>
        <taxon>Pentapetalae</taxon>
        <taxon>rosids</taxon>
        <taxon>malvids</taxon>
        <taxon>Brassicales</taxon>
        <taxon>Brassicaceae</taxon>
        <taxon>Camelineae</taxon>
        <taxon>Arabidopsis</taxon>
    </lineage>
</organism>
<dbReference type="Pfam" id="PF22936">
    <property type="entry name" value="Pol_BBD"/>
    <property type="match status" value="1"/>
</dbReference>
<evidence type="ECO:0000313" key="10">
    <source>
        <dbReference type="Proteomes" id="UP000694240"/>
    </source>
</evidence>
<keyword evidence="1" id="KW-0645">Protease</keyword>
<evidence type="ECO:0000256" key="2">
    <source>
        <dbReference type="ARBA" id="ARBA00022723"/>
    </source>
</evidence>
<evidence type="ECO:0000256" key="3">
    <source>
        <dbReference type="ARBA" id="ARBA00022801"/>
    </source>
</evidence>
<dbReference type="PANTHER" id="PTHR42648">
    <property type="entry name" value="TRANSPOSASE, PUTATIVE-RELATED"/>
    <property type="match status" value="1"/>
</dbReference>
<dbReference type="InterPro" id="IPR001584">
    <property type="entry name" value="Integrase_cat-core"/>
</dbReference>
<dbReference type="Proteomes" id="UP000694240">
    <property type="component" value="Chromosome 10"/>
</dbReference>
<dbReference type="Pfam" id="PF13976">
    <property type="entry name" value="gag_pre-integrs"/>
    <property type="match status" value="1"/>
</dbReference>
<keyword evidence="3" id="KW-0378">Hydrolase</keyword>
<dbReference type="Pfam" id="PF07727">
    <property type="entry name" value="RVT_2"/>
    <property type="match status" value="1"/>
</dbReference>
<dbReference type="GO" id="GO:0006508">
    <property type="term" value="P:proteolysis"/>
    <property type="evidence" value="ECO:0007669"/>
    <property type="project" value="UniProtKB-KW"/>
</dbReference>
<dbReference type="CDD" id="cd09272">
    <property type="entry name" value="RNase_HI_RT_Ty1"/>
    <property type="match status" value="1"/>
</dbReference>
<dbReference type="GO" id="GO:0015074">
    <property type="term" value="P:DNA integration"/>
    <property type="evidence" value="ECO:0007669"/>
    <property type="project" value="InterPro"/>
</dbReference>
<evidence type="ECO:0000259" key="7">
    <source>
        <dbReference type="PROSITE" id="PS50158"/>
    </source>
</evidence>
<dbReference type="Pfam" id="PF14226">
    <property type="entry name" value="DIOX_N"/>
    <property type="match status" value="1"/>
</dbReference>
<name>A0A8T1ZMC5_9BRAS</name>
<dbReference type="Pfam" id="PF13961">
    <property type="entry name" value="DUF4219"/>
    <property type="match status" value="1"/>
</dbReference>
<feature type="compositionally biased region" description="Acidic residues" evidence="6">
    <location>
        <begin position="1017"/>
        <end position="1029"/>
    </location>
</feature>
<dbReference type="PANTHER" id="PTHR42648:SF25">
    <property type="entry name" value="RNA-DIRECTED DNA POLYMERASE"/>
    <property type="match status" value="1"/>
</dbReference>
<dbReference type="Pfam" id="PF00665">
    <property type="entry name" value="rve"/>
    <property type="match status" value="1"/>
</dbReference>
<keyword evidence="10" id="KW-1185">Reference proteome</keyword>
<keyword evidence="2" id="KW-0479">Metal-binding</keyword>
<evidence type="ECO:0000256" key="1">
    <source>
        <dbReference type="ARBA" id="ARBA00022670"/>
    </source>
</evidence>
<keyword evidence="5" id="KW-0175">Coiled coil</keyword>
<keyword evidence="9" id="KW-0223">Dioxygenase</keyword>
<keyword evidence="4" id="KW-0863">Zinc-finger</keyword>
<dbReference type="InterPro" id="IPR025314">
    <property type="entry name" value="DUF4219"/>
</dbReference>
<dbReference type="PROSITE" id="PS50158">
    <property type="entry name" value="ZF_CCHC"/>
    <property type="match status" value="1"/>
</dbReference>
<feature type="domain" description="Integrase catalytic" evidence="8">
    <location>
        <begin position="701"/>
        <end position="877"/>
    </location>
</feature>
<dbReference type="EMBL" id="JAEFBK010000010">
    <property type="protein sequence ID" value="KAG7559878.1"/>
    <property type="molecule type" value="Genomic_DNA"/>
</dbReference>
<dbReference type="InterPro" id="IPR001878">
    <property type="entry name" value="Znf_CCHC"/>
</dbReference>
<protein>
    <submittedName>
        <fullName evidence="9">Oxoglutarate/iron-dependent dioxygenase</fullName>
    </submittedName>
</protein>
<evidence type="ECO:0000256" key="5">
    <source>
        <dbReference type="SAM" id="Coils"/>
    </source>
</evidence>
<feature type="region of interest" description="Disordered" evidence="6">
    <location>
        <begin position="408"/>
        <end position="427"/>
    </location>
</feature>
<dbReference type="GO" id="GO:0051213">
    <property type="term" value="F:dioxygenase activity"/>
    <property type="evidence" value="ECO:0007669"/>
    <property type="project" value="UniProtKB-KW"/>
</dbReference>
<dbReference type="InterPro" id="IPR044861">
    <property type="entry name" value="IPNS-like_FE2OG_OXY"/>
</dbReference>
<dbReference type="PROSITE" id="PS50994">
    <property type="entry name" value="INTEGRASE"/>
    <property type="match status" value="1"/>
</dbReference>
<feature type="region of interest" description="Disordered" evidence="6">
    <location>
        <begin position="990"/>
        <end position="1038"/>
    </location>
</feature>
<gene>
    <name evidence="9" type="ORF">ISN45_Aa05g014490</name>
</gene>